<keyword evidence="4" id="KW-1185">Reference proteome</keyword>
<organism evidence="3 4">
    <name type="scientific">Polluticaenibacter yanchengensis</name>
    <dbReference type="NCBI Taxonomy" id="3014562"/>
    <lineage>
        <taxon>Bacteria</taxon>
        <taxon>Pseudomonadati</taxon>
        <taxon>Bacteroidota</taxon>
        <taxon>Chitinophagia</taxon>
        <taxon>Chitinophagales</taxon>
        <taxon>Chitinophagaceae</taxon>
        <taxon>Polluticaenibacter</taxon>
    </lineage>
</organism>
<keyword evidence="1" id="KW-0812">Transmembrane</keyword>
<feature type="domain" description="Glycosyltransferase 2-like" evidence="2">
    <location>
        <begin position="4"/>
        <end position="189"/>
    </location>
</feature>
<evidence type="ECO:0000256" key="1">
    <source>
        <dbReference type="SAM" id="Phobius"/>
    </source>
</evidence>
<keyword evidence="3" id="KW-0808">Transferase</keyword>
<comment type="caution">
    <text evidence="3">The sequence shown here is derived from an EMBL/GenBank/DDBJ whole genome shotgun (WGS) entry which is preliminary data.</text>
</comment>
<reference evidence="3 4" key="1">
    <citation type="submission" date="2022-12" db="EMBL/GenBank/DDBJ databases">
        <title>Chitinophagaceae gen. sp. nov., a new member of the family Chitinophagaceae, isolated from soil in a chemical factory.</title>
        <authorList>
            <person name="Ke Z."/>
        </authorList>
    </citation>
    <scope>NUCLEOTIDE SEQUENCE [LARGE SCALE GENOMIC DNA]</scope>
    <source>
        <strain evidence="3 4">LY-5</strain>
    </source>
</reference>
<dbReference type="EC" id="2.4.-.-" evidence="3"/>
<feature type="transmembrane region" description="Helical" evidence="1">
    <location>
        <begin position="292"/>
        <end position="312"/>
    </location>
</feature>
<dbReference type="PANTHER" id="PTHR43179:SF7">
    <property type="entry name" value="RHAMNOSYLTRANSFERASE WBBL"/>
    <property type="match status" value="1"/>
</dbReference>
<keyword evidence="1" id="KW-1133">Transmembrane helix</keyword>
<dbReference type="CDD" id="cd04186">
    <property type="entry name" value="GT_2_like_c"/>
    <property type="match status" value="1"/>
</dbReference>
<dbReference type="GO" id="GO:0016757">
    <property type="term" value="F:glycosyltransferase activity"/>
    <property type="evidence" value="ECO:0007669"/>
    <property type="project" value="UniProtKB-KW"/>
</dbReference>
<accession>A0ABT4UJE9</accession>
<evidence type="ECO:0000313" key="3">
    <source>
        <dbReference type="EMBL" id="MDA3614961.1"/>
    </source>
</evidence>
<dbReference type="SUPFAM" id="SSF53448">
    <property type="entry name" value="Nucleotide-diphospho-sugar transferases"/>
    <property type="match status" value="1"/>
</dbReference>
<dbReference type="Pfam" id="PF00535">
    <property type="entry name" value="Glycos_transf_2"/>
    <property type="match status" value="1"/>
</dbReference>
<keyword evidence="3" id="KW-0328">Glycosyltransferase</keyword>
<proteinExistence type="predicted"/>
<dbReference type="EMBL" id="JAQGEF010000008">
    <property type="protein sequence ID" value="MDA3614961.1"/>
    <property type="molecule type" value="Genomic_DNA"/>
</dbReference>
<dbReference type="RefSeq" id="WP_407031284.1">
    <property type="nucleotide sequence ID" value="NZ_JAQGEF010000008.1"/>
</dbReference>
<dbReference type="InterPro" id="IPR001173">
    <property type="entry name" value="Glyco_trans_2-like"/>
</dbReference>
<feature type="transmembrane region" description="Helical" evidence="1">
    <location>
        <begin position="266"/>
        <end position="285"/>
    </location>
</feature>
<gene>
    <name evidence="3" type="ORF">O3P16_09090</name>
</gene>
<keyword evidence="1" id="KW-0472">Membrane</keyword>
<dbReference type="PANTHER" id="PTHR43179">
    <property type="entry name" value="RHAMNOSYLTRANSFERASE WBBL"/>
    <property type="match status" value="1"/>
</dbReference>
<protein>
    <submittedName>
        <fullName evidence="3">Glycosyltransferase</fullName>
        <ecNumber evidence="3">2.4.-.-</ecNumber>
    </submittedName>
</protein>
<evidence type="ECO:0000313" key="4">
    <source>
        <dbReference type="Proteomes" id="UP001210231"/>
    </source>
</evidence>
<feature type="transmembrane region" description="Helical" evidence="1">
    <location>
        <begin position="354"/>
        <end position="372"/>
    </location>
</feature>
<evidence type="ECO:0000259" key="2">
    <source>
        <dbReference type="Pfam" id="PF00535"/>
    </source>
</evidence>
<feature type="transmembrane region" description="Helical" evidence="1">
    <location>
        <begin position="324"/>
        <end position="342"/>
    </location>
</feature>
<dbReference type="InterPro" id="IPR029044">
    <property type="entry name" value="Nucleotide-diphossugar_trans"/>
</dbReference>
<feature type="transmembrane region" description="Helical" evidence="1">
    <location>
        <begin position="534"/>
        <end position="553"/>
    </location>
</feature>
<feature type="transmembrane region" description="Helical" evidence="1">
    <location>
        <begin position="378"/>
        <end position="397"/>
    </location>
</feature>
<dbReference type="Proteomes" id="UP001210231">
    <property type="component" value="Unassembled WGS sequence"/>
</dbReference>
<sequence length="639" mass="73042">MKISVIIVNYNVKHFLEQCLLSVSNAMEDISGEIIVVDNNSNDNSKAYFQNRFKNVNFIWLGENLGFGKANNLAVDIARGEYVLFLNPDTLVPEECFSKCLQFIEADQSIGALGIKMIDGSGTFLPESKRANPSPVTSLFKLSGLSSLFPRSKVFAKYHLGYLDQNKNHEVDILAGAFMLIRKNILDKIGAFDEIFFMYGEDIDLSYRIKKEGYKNYYFADSSIIHFKGESTKKGSLNYVKMFYNAMSLFVSKHYKNNLLSSLFKIILQIGIWTKATISAISFFIKKIGVKIIDFVITFVTLFIIKIIWQQYIQPDAVFVNTDYLFFIGITSLTFLTTANFSGLYDYTDKPNKIFNSLFIGILVSLSIYAVISNNYRFSRGILLSGLVISAIFIYLYRSVLNNSRNNNQSDNDSLKNIVVVSENKSSFNHIKKLFNKSENKNNIINTNFLNLASTLEDIPSKDIIFDIDAKHITMTSVLEYIEKHPLKHYYNFHYLYSQSIIGSSSKNESGTTVDKNKFYKISSVVGKRTKRNLDTVTAALLLIMSPVLLFFMEKPFHFFANIFQVMFAKKTWVGYMSTSNDQLPALKPSVIKNNSMPYYVIPKALPENILKHDEQYAKKYTWQTDFKIIKKGFKYLGS</sequence>
<dbReference type="Gene3D" id="3.90.550.10">
    <property type="entry name" value="Spore Coat Polysaccharide Biosynthesis Protein SpsA, Chain A"/>
    <property type="match status" value="1"/>
</dbReference>
<name>A0ABT4UJE9_9BACT</name>